<feature type="compositionally biased region" description="Basic residues" evidence="1">
    <location>
        <begin position="11"/>
        <end position="21"/>
    </location>
</feature>
<dbReference type="GO" id="GO:0006004">
    <property type="term" value="P:fucose metabolic process"/>
    <property type="evidence" value="ECO:0007669"/>
    <property type="project" value="UniProtKB-KW"/>
</dbReference>
<keyword evidence="2" id="KW-0812">Transmembrane</keyword>
<protein>
    <recommendedName>
        <fullName evidence="5">O-fucosyltransferase family protein</fullName>
    </recommendedName>
</protein>
<evidence type="ECO:0000256" key="1">
    <source>
        <dbReference type="SAM" id="MobiDB-lite"/>
    </source>
</evidence>
<dbReference type="EMBL" id="BABT02000153">
    <property type="protein sequence ID" value="GAA98634.1"/>
    <property type="molecule type" value="Genomic_DNA"/>
</dbReference>
<name>G7E724_MIXOS</name>
<sequence>MIKAEASFAGRHSRVGSRTHVRIGSLSTRHAKSASTSTVRSTKGYTRLDRTSLDESFSDEEKGNPNGTAVSPASEFSGLPLPAGKSRHSWIPNFRRTENDLNSRIEKDEPPARGKARRRCGLSVILTLTIIAISLGTAVVWTISQTFESDDATSLTGTLSELWSNLVHPNAAQNTSVLPLTGLSSSTGTSSEMVPAIVTTSTAASQPTRVLQENKVVLLTPGSTPNTALAAVQTDVKSSVASTAAAQYLDTRPVIRKAPVSAFALELAKKQHRQIDVHDVKYMTYLPHSGFHNQRIELQNALLLAHMLNRTLLLPPLRLGFALGWQTKELLYESTVLTDKNTLRKKCEKFVTELEWRKDHPEAKTYTPLETAPELVSSNKGSEIRPMSKGQMSACKEYISYTQVEWDFIADVRARVESQLPLVDRWNSSNAWYTTSIAKGGLGLKPSEVEYFTDEARYDLYFVGDTHSPPRNTDKDWKRRFDIEQLMSPPYIEKRLFDFGSMYGSARVTPTEPRDIDFARQVGKSLVFRIPLLEPIAAQISSMMGGMSNYIGLHLRIGDGVFFRHSDQFMREVFFALCESTLGLSKETTEKLYTQGKVKVDMLSNAHEKRSHEASYDLTEGLTPDDLLPNEPSSPNRRRLLKRARPSPKRLSSALTCRGELHKDPELLPLNTPVYIATDSHHPSSDAVLAPFFHALPCAFVLGDFQGSEYNSAPLAAFASLQNVRNKLDGVKMAPFLYPFLEAMIVARGYTVVGTPGSTFSGFSSGVLHRTYKHEAKQTKSHLQSRSH</sequence>
<keyword evidence="2" id="KW-0472">Membrane</keyword>
<organism evidence="3 4">
    <name type="scientific">Mixia osmundae (strain CBS 9802 / IAM 14324 / JCM 22182 / KY 12970)</name>
    <dbReference type="NCBI Taxonomy" id="764103"/>
    <lineage>
        <taxon>Eukaryota</taxon>
        <taxon>Fungi</taxon>
        <taxon>Dikarya</taxon>
        <taxon>Basidiomycota</taxon>
        <taxon>Pucciniomycotina</taxon>
        <taxon>Mixiomycetes</taxon>
        <taxon>Mixiales</taxon>
        <taxon>Mixiaceae</taxon>
        <taxon>Mixia</taxon>
    </lineage>
</organism>
<feature type="compositionally biased region" description="Basic and acidic residues" evidence="1">
    <location>
        <begin position="46"/>
        <end position="63"/>
    </location>
</feature>
<dbReference type="GO" id="GO:0016740">
    <property type="term" value="F:transferase activity"/>
    <property type="evidence" value="ECO:0007669"/>
    <property type="project" value="UniProtKB-KW"/>
</dbReference>
<dbReference type="InParanoid" id="G7E724"/>
<feature type="compositionally biased region" description="Basic residues" evidence="1">
    <location>
        <begin position="636"/>
        <end position="648"/>
    </location>
</feature>
<accession>G7E724</accession>
<feature type="region of interest" description="Disordered" evidence="1">
    <location>
        <begin position="1"/>
        <end position="94"/>
    </location>
</feature>
<dbReference type="AlphaFoldDB" id="G7E724"/>
<dbReference type="HOGENOM" id="CLU_356042_0_0_1"/>
<evidence type="ECO:0000313" key="3">
    <source>
        <dbReference type="EMBL" id="GAA98634.1"/>
    </source>
</evidence>
<dbReference type="PANTHER" id="PTHR36050:SF1">
    <property type="entry name" value="O-FUCOSYLTRANSFERASE 30"/>
    <property type="match status" value="1"/>
</dbReference>
<reference evidence="3 4" key="1">
    <citation type="journal article" date="2011" name="J. Gen. Appl. Microbiol.">
        <title>Draft genome sequencing of the enigmatic basidiomycete Mixia osmundae.</title>
        <authorList>
            <person name="Nishida H."/>
            <person name="Nagatsuka Y."/>
            <person name="Sugiyama J."/>
        </authorList>
    </citation>
    <scope>NUCLEOTIDE SEQUENCE [LARGE SCALE GENOMIC DNA]</scope>
    <source>
        <strain evidence="4">CBS 9802 / IAM 14324 / JCM 22182 / KY 12970</strain>
    </source>
</reference>
<dbReference type="STRING" id="764103.G7E724"/>
<dbReference type="RefSeq" id="XP_014567560.1">
    <property type="nucleotide sequence ID" value="XM_014712074.1"/>
</dbReference>
<proteinExistence type="predicted"/>
<reference evidence="3 4" key="2">
    <citation type="journal article" date="2012" name="Open Biol.">
        <title>Characteristics of nucleosomes and linker DNA regions on the genome of the basidiomycete Mixia osmundae revealed by mono- and dinucleosome mapping.</title>
        <authorList>
            <person name="Nishida H."/>
            <person name="Kondo S."/>
            <person name="Matsumoto T."/>
            <person name="Suzuki Y."/>
            <person name="Yoshikawa H."/>
            <person name="Taylor T.D."/>
            <person name="Sugiyama J."/>
        </authorList>
    </citation>
    <scope>NUCLEOTIDE SEQUENCE [LARGE SCALE GENOMIC DNA]</scope>
    <source>
        <strain evidence="4">CBS 9802 / IAM 14324 / JCM 22182 / KY 12970</strain>
    </source>
</reference>
<dbReference type="Proteomes" id="UP000009131">
    <property type="component" value="Unassembled WGS sequence"/>
</dbReference>
<feature type="transmembrane region" description="Helical" evidence="2">
    <location>
        <begin position="122"/>
        <end position="143"/>
    </location>
</feature>
<dbReference type="OrthoDB" id="1882547at2759"/>
<dbReference type="eggNOG" id="ENOG502QTRS">
    <property type="taxonomic scope" value="Eukaryota"/>
</dbReference>
<gene>
    <name evidence="3" type="primary">Mo05321</name>
    <name evidence="3" type="ORF">E5Q_05321</name>
</gene>
<keyword evidence="2" id="KW-1133">Transmembrane helix</keyword>
<evidence type="ECO:0000256" key="2">
    <source>
        <dbReference type="SAM" id="Phobius"/>
    </source>
</evidence>
<evidence type="ECO:0008006" key="5">
    <source>
        <dbReference type="Google" id="ProtNLM"/>
    </source>
</evidence>
<feature type="region of interest" description="Disordered" evidence="1">
    <location>
        <begin position="613"/>
        <end position="653"/>
    </location>
</feature>
<feature type="compositionally biased region" description="Polar residues" evidence="1">
    <location>
        <begin position="25"/>
        <end position="44"/>
    </location>
</feature>
<comment type="caution">
    <text evidence="3">The sequence shown here is derived from an EMBL/GenBank/DDBJ whole genome shotgun (WGS) entry which is preliminary data.</text>
</comment>
<evidence type="ECO:0000313" key="4">
    <source>
        <dbReference type="Proteomes" id="UP000009131"/>
    </source>
</evidence>
<dbReference type="PANTHER" id="PTHR36050">
    <property type="entry name" value="O-FUCOSYLTRANSFERASE 30"/>
    <property type="match status" value="1"/>
</dbReference>
<keyword evidence="4" id="KW-1185">Reference proteome</keyword>